<evidence type="ECO:0000313" key="2">
    <source>
        <dbReference type="EMBL" id="PAM71172.1"/>
    </source>
</evidence>
<reference evidence="2 3" key="1">
    <citation type="submission" date="2017-06" db="EMBL/GenBank/DDBJ databases">
        <title>Genome sequencing and assembly of Stenotrophomonas maltophilia DF07.</title>
        <authorList>
            <person name="Iyer R."/>
        </authorList>
    </citation>
    <scope>NUCLEOTIDE SEQUENCE [LARGE SCALE GENOMIC DNA]</scope>
    <source>
        <strain evidence="2 3">DF07</strain>
    </source>
</reference>
<dbReference type="RefSeq" id="WP_095378070.1">
    <property type="nucleotide sequence ID" value="NZ_JAEDVB010000068.1"/>
</dbReference>
<gene>
    <name evidence="2" type="ORF">CEK00_11880</name>
</gene>
<evidence type="ECO:0000313" key="3">
    <source>
        <dbReference type="Proteomes" id="UP000216433"/>
    </source>
</evidence>
<keyword evidence="1" id="KW-0732">Signal</keyword>
<comment type="caution">
    <text evidence="2">The sequence shown here is derived from an EMBL/GenBank/DDBJ whole genome shotgun (WGS) entry which is preliminary data.</text>
</comment>
<dbReference type="EMBL" id="NJGC01000012">
    <property type="protein sequence ID" value="PAM71172.1"/>
    <property type="molecule type" value="Genomic_DNA"/>
</dbReference>
<organism evidence="2 3">
    <name type="scientific">Stenotrophomonas maltophilia</name>
    <name type="common">Pseudomonas maltophilia</name>
    <name type="synonym">Xanthomonas maltophilia</name>
    <dbReference type="NCBI Taxonomy" id="40324"/>
    <lineage>
        <taxon>Bacteria</taxon>
        <taxon>Pseudomonadati</taxon>
        <taxon>Pseudomonadota</taxon>
        <taxon>Gammaproteobacteria</taxon>
        <taxon>Lysobacterales</taxon>
        <taxon>Lysobacteraceae</taxon>
        <taxon>Stenotrophomonas</taxon>
        <taxon>Stenotrophomonas maltophilia group</taxon>
    </lineage>
</organism>
<dbReference type="Proteomes" id="UP000216433">
    <property type="component" value="Unassembled WGS sequence"/>
</dbReference>
<feature type="chain" id="PRO_5012063213" evidence="1">
    <location>
        <begin position="17"/>
        <end position="286"/>
    </location>
</feature>
<dbReference type="AlphaFoldDB" id="A0A270NIP1"/>
<feature type="signal peptide" evidence="1">
    <location>
        <begin position="1"/>
        <end position="16"/>
    </location>
</feature>
<evidence type="ECO:0000256" key="1">
    <source>
        <dbReference type="SAM" id="SignalP"/>
    </source>
</evidence>
<sequence length="286" mass="31680">MLKPILLLGAPLTAAAAPPAALSLEETFETYVQVIVRGDTPSKEKLRHHLRAFANSDRIDVTVDAIDALQLPKAAFNGTAMEPVASALEMRQKALSCTITDITRETVHSTPQATVAYRCAFPDLSGFFPTYRDAQKRRADVGRDDPEHAKALFVAFANALRDAPDRSHEGSAVFLQARGKGHWMPLDLPSLGNTLLQQVLPFDAWNTRIAAESVPVVTSIPTCDLMMADQLRFFARHHPQSPFLSNGVLQRNLLKRVEGMSDAEATRDCQIVHERNRELWNSEKTD</sequence>
<protein>
    <submittedName>
        <fullName evidence="2">Uncharacterized protein</fullName>
    </submittedName>
</protein>
<accession>A0A270NIP1</accession>
<proteinExistence type="predicted"/>
<name>A0A270NIP1_STEMA</name>